<reference evidence="1 5" key="1">
    <citation type="submission" date="2014-10" db="EMBL/GenBank/DDBJ databases">
        <title>Complete genome sequence of Parvimonas micra KCOM 1535 (= ChDC B708).</title>
        <authorList>
            <person name="Kook J.-K."/>
            <person name="Park S.-N."/>
            <person name="Lim Y.K."/>
            <person name="Roh H."/>
        </authorList>
    </citation>
    <scope>NUCLEOTIDE SEQUENCE [LARGE SCALE GENOMIC DNA]</scope>
    <source>
        <strain evidence="1">KCOM 1535</strain>
        <strain evidence="5">KCOM 1535 / ChDC B708</strain>
    </source>
</reference>
<reference evidence="3" key="3">
    <citation type="submission" date="2022-07" db="EMBL/GenBank/DDBJ databases">
        <title>Parvimonas micra travels from the subgingival sulcus of the human oral cavity to the colorectal adenocarcinoma.</title>
        <authorList>
            <person name="Conde-Perez K."/>
            <person name="Buetas E."/>
            <person name="Aja-Macaya P."/>
            <person name="Martin-De Arribas E."/>
            <person name="Iglesias-Corras I."/>
            <person name="Trigo-Tasende N."/>
            <person name="Nasser-Ali M."/>
            <person name="Estevez L.S."/>
            <person name="Rumbo-Feal S."/>
            <person name="Otero-Alen B."/>
            <person name="Noguera J.F."/>
            <person name="Concha A."/>
            <person name="Pardinas-Lopez S."/>
            <person name="Carda-Dieguez M."/>
            <person name="Gomez-Randulfe I."/>
            <person name="Martinez-Lago N."/>
            <person name="Ladra S."/>
            <person name="Aparicio L.A."/>
            <person name="Bou G."/>
            <person name="Mira A."/>
            <person name="Vallejo J.A."/>
            <person name="Poza M."/>
        </authorList>
    </citation>
    <scope>NUCLEOTIDE SEQUENCE</scope>
    <source>
        <strain evidence="4">PM102KC-G-1</strain>
        <strain evidence="3">PM79KC-AC-4</strain>
    </source>
</reference>
<dbReference type="STRING" id="33033.NW74_06490"/>
<evidence type="ECO:0000313" key="1">
    <source>
        <dbReference type="EMBL" id="AIZ36999.1"/>
    </source>
</evidence>
<evidence type="ECO:0000313" key="2">
    <source>
        <dbReference type="EMBL" id="MBF1306447.1"/>
    </source>
</evidence>
<gene>
    <name evidence="2" type="ORF">HXM94_01470</name>
    <name evidence="4" type="ORF">NM222_01310</name>
    <name evidence="3" type="ORF">NND69_04235</name>
    <name evidence="1" type="ORF">NW74_06490</name>
</gene>
<dbReference type="KEGG" id="pmic:NW74_06490"/>
<proteinExistence type="predicted"/>
<dbReference type="GeneID" id="93385183"/>
<dbReference type="EMBL" id="JANDZV010000002">
    <property type="protein sequence ID" value="MCZ7407573.1"/>
    <property type="molecule type" value="Genomic_DNA"/>
</dbReference>
<sequence length="119" mass="13460">MNTIKNEENCAKLIVSGLVHYYFSKRVQDLKIDFKIEKDSLRVIAEGNVKIKPKDLEELNRISNSARLPEFENYYDNLIGLGSNSSDISNIDTLGSMVDEAIVSYSDDGLLTILLVRNF</sequence>
<dbReference type="AlphaFoldDB" id="A0A0B4S383"/>
<accession>A0A0B4S383</accession>
<dbReference type="Proteomes" id="UP001210690">
    <property type="component" value="Chromosome"/>
</dbReference>
<dbReference type="EMBL" id="CP101412">
    <property type="protein sequence ID" value="WBB31145.1"/>
    <property type="molecule type" value="Genomic_DNA"/>
</dbReference>
<dbReference type="Proteomes" id="UP000758611">
    <property type="component" value="Unassembled WGS sequence"/>
</dbReference>
<dbReference type="EMBL" id="CP009761">
    <property type="protein sequence ID" value="AIZ36999.1"/>
    <property type="molecule type" value="Genomic_DNA"/>
</dbReference>
<organism evidence="1 5">
    <name type="scientific">Parvimonas micra</name>
    <dbReference type="NCBI Taxonomy" id="33033"/>
    <lineage>
        <taxon>Bacteria</taxon>
        <taxon>Bacillati</taxon>
        <taxon>Bacillota</taxon>
        <taxon>Tissierellia</taxon>
        <taxon>Tissierellales</taxon>
        <taxon>Peptoniphilaceae</taxon>
        <taxon>Parvimonas</taxon>
    </lineage>
</organism>
<reference evidence="2" key="2">
    <citation type="submission" date="2020-04" db="EMBL/GenBank/DDBJ databases">
        <title>Deep metagenomics examines the oral microbiome during advanced dental caries in children, revealing novel taxa and co-occurrences with host molecules.</title>
        <authorList>
            <person name="Baker J.L."/>
            <person name="Morton J.T."/>
            <person name="Dinis M."/>
            <person name="Alvarez R."/>
            <person name="Tran N.C."/>
            <person name="Knight R."/>
            <person name="Edlund A."/>
        </authorList>
    </citation>
    <scope>NUCLEOTIDE SEQUENCE</scope>
    <source>
        <strain evidence="2">JCVI_23_bin.11</strain>
    </source>
</reference>
<protein>
    <submittedName>
        <fullName evidence="1">Uncharacterized protein</fullName>
    </submittedName>
</protein>
<evidence type="ECO:0000313" key="4">
    <source>
        <dbReference type="EMBL" id="WBB31145.1"/>
    </source>
</evidence>
<dbReference type="Proteomes" id="UP000031386">
    <property type="component" value="Chromosome"/>
</dbReference>
<dbReference type="RefSeq" id="WP_004832835.1">
    <property type="nucleotide sequence ID" value="NZ_BHYQ01000004.1"/>
</dbReference>
<keyword evidence="5" id="KW-1185">Reference proteome</keyword>
<dbReference type="EMBL" id="JABZRE010000003">
    <property type="protein sequence ID" value="MBF1306447.1"/>
    <property type="molecule type" value="Genomic_DNA"/>
</dbReference>
<evidence type="ECO:0000313" key="5">
    <source>
        <dbReference type="Proteomes" id="UP000031386"/>
    </source>
</evidence>
<dbReference type="OrthoDB" id="1701244at2"/>
<evidence type="ECO:0000313" key="3">
    <source>
        <dbReference type="EMBL" id="MCZ7407573.1"/>
    </source>
</evidence>
<name>A0A0B4S383_9FIRM</name>
<dbReference type="Proteomes" id="UP001141458">
    <property type="component" value="Unassembled WGS sequence"/>
</dbReference>